<dbReference type="AlphaFoldDB" id="A0A1I2V537"/>
<dbReference type="Gene3D" id="3.90.1150.200">
    <property type="match status" value="1"/>
</dbReference>
<name>A0A1I2V537_9BACT</name>
<dbReference type="OrthoDB" id="1121167at2"/>
<accession>A0A1I2V537</accession>
<dbReference type="STRING" id="1436961.SAMN05421739_10417"/>
<feature type="domain" description="YdhG-like" evidence="1">
    <location>
        <begin position="15"/>
        <end position="107"/>
    </location>
</feature>
<proteinExistence type="predicted"/>
<dbReference type="InterPro" id="IPR014922">
    <property type="entry name" value="YdhG-like"/>
</dbReference>
<evidence type="ECO:0000313" key="2">
    <source>
        <dbReference type="EMBL" id="SFG83569.1"/>
    </source>
</evidence>
<organism evidence="2 3">
    <name type="scientific">Pontibacter chinhatensis</name>
    <dbReference type="NCBI Taxonomy" id="1436961"/>
    <lineage>
        <taxon>Bacteria</taxon>
        <taxon>Pseudomonadati</taxon>
        <taxon>Bacteroidota</taxon>
        <taxon>Cytophagia</taxon>
        <taxon>Cytophagales</taxon>
        <taxon>Hymenobacteraceae</taxon>
        <taxon>Pontibacter</taxon>
    </lineage>
</organism>
<dbReference type="Pfam" id="PF08818">
    <property type="entry name" value="DUF1801"/>
    <property type="match status" value="1"/>
</dbReference>
<protein>
    <recommendedName>
        <fullName evidence="1">YdhG-like domain-containing protein</fullName>
    </recommendedName>
</protein>
<gene>
    <name evidence="2" type="ORF">SAMN05421739_10417</name>
</gene>
<sequence length="109" mass="12478">MNPQVTEYITNAGKHQEIMEAVRQLIHESVPNVVEEFKWSRPVFKAAKDFAYLKTAKAYVTLGFFQLDKLTDKHNLLEGTGKDMRHIKLKSAAAIDKDLLREWFKAASA</sequence>
<reference evidence="3" key="1">
    <citation type="submission" date="2016-10" db="EMBL/GenBank/DDBJ databases">
        <authorList>
            <person name="Varghese N."/>
            <person name="Submissions S."/>
        </authorList>
    </citation>
    <scope>NUCLEOTIDE SEQUENCE [LARGE SCALE GENOMIC DNA]</scope>
    <source>
        <strain evidence="3">LP51</strain>
    </source>
</reference>
<dbReference type="Proteomes" id="UP000198724">
    <property type="component" value="Unassembled WGS sequence"/>
</dbReference>
<evidence type="ECO:0000259" key="1">
    <source>
        <dbReference type="Pfam" id="PF08818"/>
    </source>
</evidence>
<dbReference type="SUPFAM" id="SSF159888">
    <property type="entry name" value="YdhG-like"/>
    <property type="match status" value="1"/>
</dbReference>
<evidence type="ECO:0000313" key="3">
    <source>
        <dbReference type="Proteomes" id="UP000198724"/>
    </source>
</evidence>
<keyword evidence="3" id="KW-1185">Reference proteome</keyword>
<dbReference type="EMBL" id="FOOT01000004">
    <property type="protein sequence ID" value="SFG83569.1"/>
    <property type="molecule type" value="Genomic_DNA"/>
</dbReference>
<dbReference type="RefSeq" id="WP_092101552.1">
    <property type="nucleotide sequence ID" value="NZ_FOOT01000004.1"/>
</dbReference>